<dbReference type="EMBL" id="JACHXP010000018">
    <property type="protein sequence ID" value="MBB3191864.1"/>
    <property type="molecule type" value="Genomic_DNA"/>
</dbReference>
<accession>A0A839VGW8</accession>
<reference evidence="1 2" key="1">
    <citation type="submission" date="2020-08" db="EMBL/GenBank/DDBJ databases">
        <title>Genomic Encyclopedia of Type Strains, Phase III (KMG-III): the genomes of soil and plant-associated and newly described type strains.</title>
        <authorList>
            <person name="Whitman W."/>
        </authorList>
    </citation>
    <scope>NUCLEOTIDE SEQUENCE [LARGE SCALE GENOMIC DNA]</scope>
    <source>
        <strain evidence="1 2">CECT 7282</strain>
    </source>
</reference>
<organism evidence="1 2">
    <name type="scientific">Halomonas cerina</name>
    <dbReference type="NCBI Taxonomy" id="447424"/>
    <lineage>
        <taxon>Bacteria</taxon>
        <taxon>Pseudomonadati</taxon>
        <taxon>Pseudomonadota</taxon>
        <taxon>Gammaproteobacteria</taxon>
        <taxon>Oceanospirillales</taxon>
        <taxon>Halomonadaceae</taxon>
        <taxon>Halomonas</taxon>
    </lineage>
</organism>
<comment type="caution">
    <text evidence="1">The sequence shown here is derived from an EMBL/GenBank/DDBJ whole genome shotgun (WGS) entry which is preliminary data.</text>
</comment>
<evidence type="ECO:0000313" key="2">
    <source>
        <dbReference type="Proteomes" id="UP000547614"/>
    </source>
</evidence>
<evidence type="ECO:0000313" key="1">
    <source>
        <dbReference type="EMBL" id="MBB3191864.1"/>
    </source>
</evidence>
<dbReference type="AlphaFoldDB" id="A0A839VGW8"/>
<protein>
    <recommendedName>
        <fullName evidence="3">Phage tail protein (Tail_P2_I)</fullName>
    </recommendedName>
</protein>
<evidence type="ECO:0008006" key="3">
    <source>
        <dbReference type="Google" id="ProtNLM"/>
    </source>
</evidence>
<name>A0A839VGW8_9GAMM</name>
<dbReference type="Proteomes" id="UP000547614">
    <property type="component" value="Unassembled WGS sequence"/>
</dbReference>
<gene>
    <name evidence="1" type="ORF">FHR94_003138</name>
</gene>
<sequence length="780" mass="84754">MSTPRQRLFDRLPEIYHIRDAEQQPRGQLEAYMDALDGVLAGVRDNIETLYHDLFIDTCDDWVIPYIADLLGSSHLAGDPWTLRADVARTVHHRRRKGTLGAIESLSHALSGWAAHAVELRGNVAWNQHLNHQRPDVGGRPPLASTPLMDPVRHGTITLRDPAWLSFFDGPFDPFAHLLDIRPPETGQARENFPTLGVFLWRLEDYRVPVSQPGVLIHVLPADSGLPVHLVQVKLHPLAEPMTLFNTHRYRADAEPPELSTADEVPGPMPAPRLSDDARTGNPDAYLSVAPYSGTVPDAPGSAAVGLTLHVPESALAGIDWTRRGANLCAWQDGLSPAIGEHEVVVDPEHGRVLMGVPSKIEAQALVEGLRASVTQGFSGPTGAQPVSRGTIPDQWQALTPEVNKIRFHDEPDGLALQKALAGLPTKPGPYIVEIQDSRTYELDITAIADSDTTDGPAALALADSLWIRAADGQRPVIRLQKPLRFRPAEITGSAAQDLLERLEVRLEGVYVSWDRGVDEAGDPVFPDDSALIERAALNRLSIGETTLDPGGSLVLDGSEHGSRGDMRRALALGADYGFIPGAERDAFDQVPEIDLKRSIAGTLALDDNYVLSLTDSIVDAGAGVADLAPGLAVQAATGDPEAEWGPPTTISGVTLFGRTRVLRITGRGGLFVHRLQAHDNQAGCLKFSYFRGNGDRLPPHHGCVFGGDAALSFVSHVFGRPGYGQLRLRSDRRILEQGPNRDAMGAFGYLLNAHKWKNLSIRFREYMPVGVRPMLIPVT</sequence>
<proteinExistence type="predicted"/>
<keyword evidence="2" id="KW-1185">Reference proteome</keyword>
<dbReference type="RefSeq" id="WP_183326936.1">
    <property type="nucleotide sequence ID" value="NZ_JACHXP010000018.1"/>
</dbReference>